<feature type="region of interest" description="Disordered" evidence="7">
    <location>
        <begin position="853"/>
        <end position="882"/>
    </location>
</feature>
<organism evidence="9 10">
    <name type="scientific">Armadillidium nasatum</name>
    <dbReference type="NCBI Taxonomy" id="96803"/>
    <lineage>
        <taxon>Eukaryota</taxon>
        <taxon>Metazoa</taxon>
        <taxon>Ecdysozoa</taxon>
        <taxon>Arthropoda</taxon>
        <taxon>Crustacea</taxon>
        <taxon>Multicrustacea</taxon>
        <taxon>Malacostraca</taxon>
        <taxon>Eumalacostraca</taxon>
        <taxon>Peracarida</taxon>
        <taxon>Isopoda</taxon>
        <taxon>Oniscidea</taxon>
        <taxon>Crinocheta</taxon>
        <taxon>Armadillidiidae</taxon>
        <taxon>Armadillidium</taxon>
    </lineage>
</organism>
<name>A0A5N5T741_9CRUS</name>
<dbReference type="EMBL" id="SEYY01007510">
    <property type="protein sequence ID" value="KAB7502441.1"/>
    <property type="molecule type" value="Genomic_DNA"/>
</dbReference>
<dbReference type="OrthoDB" id="654211at2759"/>
<feature type="compositionally biased region" description="Low complexity" evidence="7">
    <location>
        <begin position="457"/>
        <end position="475"/>
    </location>
</feature>
<feature type="compositionally biased region" description="Basic and acidic residues" evidence="7">
    <location>
        <begin position="1049"/>
        <end position="1070"/>
    </location>
</feature>
<dbReference type="SUPFAM" id="SSF57667">
    <property type="entry name" value="beta-beta-alpha zinc fingers"/>
    <property type="match status" value="1"/>
</dbReference>
<feature type="compositionally biased region" description="Low complexity" evidence="7">
    <location>
        <begin position="510"/>
        <end position="527"/>
    </location>
</feature>
<evidence type="ECO:0000313" key="10">
    <source>
        <dbReference type="Proteomes" id="UP000326759"/>
    </source>
</evidence>
<accession>A0A5N5T741</accession>
<dbReference type="AlphaFoldDB" id="A0A5N5T741"/>
<keyword evidence="1" id="KW-0479">Metal-binding</keyword>
<dbReference type="PANTHER" id="PTHR24379">
    <property type="entry name" value="KRAB AND ZINC FINGER DOMAIN-CONTAINING"/>
    <property type="match status" value="1"/>
</dbReference>
<proteinExistence type="predicted"/>
<dbReference type="InterPro" id="IPR013087">
    <property type="entry name" value="Znf_C2H2_type"/>
</dbReference>
<evidence type="ECO:0000256" key="7">
    <source>
        <dbReference type="SAM" id="MobiDB-lite"/>
    </source>
</evidence>
<dbReference type="Proteomes" id="UP000326759">
    <property type="component" value="Unassembled WGS sequence"/>
</dbReference>
<evidence type="ECO:0000313" key="9">
    <source>
        <dbReference type="EMBL" id="KAB7502441.1"/>
    </source>
</evidence>
<keyword evidence="4" id="KW-0862">Zinc</keyword>
<evidence type="ECO:0000256" key="2">
    <source>
        <dbReference type="ARBA" id="ARBA00022737"/>
    </source>
</evidence>
<evidence type="ECO:0000256" key="1">
    <source>
        <dbReference type="ARBA" id="ARBA00022723"/>
    </source>
</evidence>
<evidence type="ECO:0000256" key="3">
    <source>
        <dbReference type="ARBA" id="ARBA00022771"/>
    </source>
</evidence>
<protein>
    <recommendedName>
        <fullName evidence="8">C2H2-type domain-containing protein</fullName>
    </recommendedName>
</protein>
<dbReference type="PROSITE" id="PS50157">
    <property type="entry name" value="ZINC_FINGER_C2H2_2"/>
    <property type="match status" value="3"/>
</dbReference>
<keyword evidence="6" id="KW-0175">Coiled coil</keyword>
<feature type="coiled-coil region" evidence="6">
    <location>
        <begin position="737"/>
        <end position="764"/>
    </location>
</feature>
<feature type="domain" description="C2H2-type" evidence="8">
    <location>
        <begin position="151"/>
        <end position="179"/>
    </location>
</feature>
<feature type="region of interest" description="Disordered" evidence="7">
    <location>
        <begin position="501"/>
        <end position="527"/>
    </location>
</feature>
<comment type="caution">
    <text evidence="9">The sequence shown here is derived from an EMBL/GenBank/DDBJ whole genome shotgun (WGS) entry which is preliminary data.</text>
</comment>
<reference evidence="9 10" key="1">
    <citation type="journal article" date="2019" name="PLoS Biol.">
        <title>Sex chromosomes control vertical transmission of feminizing Wolbachia symbionts in an isopod.</title>
        <authorList>
            <person name="Becking T."/>
            <person name="Chebbi M.A."/>
            <person name="Giraud I."/>
            <person name="Moumen B."/>
            <person name="Laverre T."/>
            <person name="Caubet Y."/>
            <person name="Peccoud J."/>
            <person name="Gilbert C."/>
            <person name="Cordaux R."/>
        </authorList>
    </citation>
    <scope>NUCLEOTIDE SEQUENCE [LARGE SCALE GENOMIC DNA]</scope>
    <source>
        <strain evidence="9">ANa2</strain>
        <tissue evidence="9">Whole body excluding digestive tract and cuticle</tissue>
    </source>
</reference>
<evidence type="ECO:0000256" key="6">
    <source>
        <dbReference type="SAM" id="Coils"/>
    </source>
</evidence>
<dbReference type="PROSITE" id="PS00028">
    <property type="entry name" value="ZINC_FINGER_C2H2_1"/>
    <property type="match status" value="5"/>
</dbReference>
<dbReference type="InterPro" id="IPR036236">
    <property type="entry name" value="Znf_C2H2_sf"/>
</dbReference>
<dbReference type="GO" id="GO:0008270">
    <property type="term" value="F:zinc ion binding"/>
    <property type="evidence" value="ECO:0007669"/>
    <property type="project" value="UniProtKB-KW"/>
</dbReference>
<evidence type="ECO:0000259" key="8">
    <source>
        <dbReference type="PROSITE" id="PS50157"/>
    </source>
</evidence>
<dbReference type="SMART" id="SM00355">
    <property type="entry name" value="ZnF_C2H2"/>
    <property type="match status" value="5"/>
</dbReference>
<keyword evidence="10" id="KW-1185">Reference proteome</keyword>
<evidence type="ECO:0000256" key="4">
    <source>
        <dbReference type="ARBA" id="ARBA00022833"/>
    </source>
</evidence>
<feature type="region of interest" description="Disordered" evidence="7">
    <location>
        <begin position="1045"/>
        <end position="1070"/>
    </location>
</feature>
<feature type="region of interest" description="Disordered" evidence="7">
    <location>
        <begin position="914"/>
        <end position="938"/>
    </location>
</feature>
<evidence type="ECO:0000256" key="5">
    <source>
        <dbReference type="PROSITE-ProRule" id="PRU00042"/>
    </source>
</evidence>
<gene>
    <name evidence="9" type="ORF">Anas_03713</name>
</gene>
<dbReference type="Gene3D" id="3.30.160.60">
    <property type="entry name" value="Classic Zinc Finger"/>
    <property type="match status" value="2"/>
</dbReference>
<feature type="domain" description="C2H2-type" evidence="8">
    <location>
        <begin position="179"/>
        <end position="207"/>
    </location>
</feature>
<keyword evidence="2" id="KW-0677">Repeat</keyword>
<feature type="region of interest" description="Disordered" evidence="7">
    <location>
        <begin position="454"/>
        <end position="483"/>
    </location>
</feature>
<feature type="compositionally biased region" description="Basic residues" evidence="7">
    <location>
        <begin position="870"/>
        <end position="882"/>
    </location>
</feature>
<dbReference type="PANTHER" id="PTHR24379:SF121">
    <property type="entry name" value="C2H2-TYPE DOMAIN-CONTAINING PROTEIN"/>
    <property type="match status" value="1"/>
</dbReference>
<keyword evidence="3 5" id="KW-0863">Zinc-finger</keyword>
<sequence>MQPYLSCPLCLKNTLGDVQELQKYIASSLSRNHYCPICSASLKGLSSLHFHLKTHFPLTLELSVNGLSGSPEHIPSLEKLEIRDDSNSPSNKAEIPQNLRKENVERDCEESERNLNSVQCNCEFCGLVFSSEYFLTLHKDIMHSDINQFEVECKQCKSRFKDLEAYRIHVKEIHSDRRYICNQCPKSFKIKGGLLVHTKMFHDQSSPSTCQVCKKNFTSKARKELHEKRYHDKKNQMKTINSQRTTINESEIIEMAKSNLEHLIQETGSMKTLVSTNSQSAVSMYQQSSPLVPFSKVQNLQATQSKNISITGNNLPSSNLMKAVNDPKISKCSLGEKIKESVEIYTTKDFYSRANEICTSTSNNIIYSNTEHVNSRTRKFSKEGKFSKSSINVWEDMDITDSEAMNDNEGSYYTTQQREYAQTQESQHHLQLIDHSIKNTQSFVHSFQRYPLKGQDEQNQQIKQQQLHQQPQNQQKESCDTTSNGEIENCVNLEAHAEPHQNHLQERQFHQQQPLGQQQFPQQSCQPHLQIQFHSDSEKQMSLDSEKAQSFLPSTLLEAKSKPCYEIHVQDINLLQYPQPPLPFSEYSQSLQFSPSKPHQDQGSMCQTIQKQLLLSQQQTAAGILWPAFINELQRTSQPLQVQNERQNNQIQEIYSPQTHSIQQQLCQQTDIQFPNTQYQNHSLNAENERQKLSVEKYLPQNQQSLSSLHQDQNGRDQQSFVSQVSPLASLIPQTPNELVETESDQLQKNLSLEQQQKQKLLQEQNQKQTPISELLQEIQCSPPDQSAQCVEQYSSQKQQGIEAKHQSQDDHTQEKIQNIPHYHTEVPKMTQFLEINPKIPKTRILNELPHEQNQPKSDQQKHHQPQQQKHLHQKEKHQRKQINKFHHCLPPTSFQKPKDPDQQEKLLPQQNQHPLQNEPQREIQQEQQQKLKQKMQKNISNVNQQNANIQQNQQQQMQLAHQDYDKQQKQLNNNQQEHPKHNQMKHYKAQRQTNQELQTTSEYSIVFPHNINLSYDMSQTVGNERTNKEKERAKGMSPKINSTVLSSNEKHSEKEVQEGEAKKKSKNECHNKNSFRSIYFISIRKIKANKPRSNFISARNTFLQDEHHVPARIGKQAMGM</sequence>
<dbReference type="Pfam" id="PF00096">
    <property type="entry name" value="zf-C2H2"/>
    <property type="match status" value="1"/>
</dbReference>
<feature type="domain" description="C2H2-type" evidence="8">
    <location>
        <begin position="208"/>
        <end position="236"/>
    </location>
</feature>